<gene>
    <name evidence="8" type="ORF">UFOPK3773_00220</name>
    <name evidence="9" type="ORF">UFOPK3992_00250</name>
</gene>
<dbReference type="EMBL" id="CAFBNF010000011">
    <property type="protein sequence ID" value="CAB4930650.1"/>
    <property type="molecule type" value="Genomic_DNA"/>
</dbReference>
<dbReference type="EMBL" id="CAFBOZ010000022">
    <property type="protein sequence ID" value="CAB4994292.1"/>
    <property type="molecule type" value="Genomic_DNA"/>
</dbReference>
<proteinExistence type="inferred from homology"/>
<dbReference type="AlphaFoldDB" id="A0A6J7IIJ8"/>
<evidence type="ECO:0000256" key="2">
    <source>
        <dbReference type="ARBA" id="ARBA00005638"/>
    </source>
</evidence>
<dbReference type="InterPro" id="IPR036108">
    <property type="entry name" value="4pyrrol_syn_uPrphyn_synt_sf"/>
</dbReference>
<dbReference type="GO" id="GO:0005737">
    <property type="term" value="C:cytoplasm"/>
    <property type="evidence" value="ECO:0007669"/>
    <property type="project" value="TreeGrafter"/>
</dbReference>
<dbReference type="Gene3D" id="3.40.50.10090">
    <property type="match status" value="2"/>
</dbReference>
<dbReference type="Gene3D" id="3.40.190.10">
    <property type="entry name" value="Periplasmic binding protein-like II"/>
    <property type="match status" value="2"/>
</dbReference>
<comment type="similarity">
    <text evidence="2">Belongs to the HMBS family.</text>
</comment>
<dbReference type="InterPro" id="IPR022417">
    <property type="entry name" value="Porphobilin_deaminase_N"/>
</dbReference>
<dbReference type="PANTHER" id="PTHR11557:SF0">
    <property type="entry name" value="PORPHOBILINOGEN DEAMINASE"/>
    <property type="match status" value="1"/>
</dbReference>
<evidence type="ECO:0000256" key="3">
    <source>
        <dbReference type="ARBA" id="ARBA00012655"/>
    </source>
</evidence>
<dbReference type="PROSITE" id="PS00533">
    <property type="entry name" value="PORPHOBILINOGEN_DEAM"/>
    <property type="match status" value="1"/>
</dbReference>
<dbReference type="PRINTS" id="PR00151">
    <property type="entry name" value="PORPHBDMNASE"/>
</dbReference>
<evidence type="ECO:0000256" key="5">
    <source>
        <dbReference type="ARBA" id="ARBA00023244"/>
    </source>
</evidence>
<evidence type="ECO:0000256" key="1">
    <source>
        <dbReference type="ARBA" id="ARBA00001916"/>
    </source>
</evidence>
<dbReference type="Pfam" id="PF01379">
    <property type="entry name" value="Porphobil_deam"/>
    <property type="match status" value="1"/>
</dbReference>
<evidence type="ECO:0000313" key="8">
    <source>
        <dbReference type="EMBL" id="CAB4930650.1"/>
    </source>
</evidence>
<evidence type="ECO:0000256" key="4">
    <source>
        <dbReference type="ARBA" id="ARBA00022679"/>
    </source>
</evidence>
<feature type="domain" description="Tetrapyrrole biosynthesis uroporphyrinogen III synthase" evidence="7">
    <location>
        <begin position="314"/>
        <end position="539"/>
    </location>
</feature>
<comment type="cofactor">
    <cofactor evidence="1">
        <name>dipyrromethane</name>
        <dbReference type="ChEBI" id="CHEBI:60342"/>
    </cofactor>
</comment>
<reference evidence="8" key="1">
    <citation type="submission" date="2020-05" db="EMBL/GenBank/DDBJ databases">
        <authorList>
            <person name="Chiriac C."/>
            <person name="Salcher M."/>
            <person name="Ghai R."/>
            <person name="Kavagutti S V."/>
        </authorList>
    </citation>
    <scope>NUCLEOTIDE SEQUENCE</scope>
</reference>
<dbReference type="SUPFAM" id="SSF69618">
    <property type="entry name" value="HemD-like"/>
    <property type="match status" value="1"/>
</dbReference>
<keyword evidence="5" id="KW-0627">Porphyrin biosynthesis</keyword>
<dbReference type="FunFam" id="3.40.190.10:FF:000005">
    <property type="entry name" value="Porphobilinogen deaminase"/>
    <property type="match status" value="1"/>
</dbReference>
<keyword evidence="4" id="KW-0808">Transferase</keyword>
<dbReference type="EC" id="2.5.1.61" evidence="3"/>
<dbReference type="GO" id="GO:0004418">
    <property type="term" value="F:hydroxymethylbilane synthase activity"/>
    <property type="evidence" value="ECO:0007669"/>
    <property type="project" value="UniProtKB-EC"/>
</dbReference>
<dbReference type="InterPro" id="IPR000860">
    <property type="entry name" value="HemC"/>
</dbReference>
<evidence type="ECO:0000259" key="7">
    <source>
        <dbReference type="Pfam" id="PF02602"/>
    </source>
</evidence>
<dbReference type="Pfam" id="PF02602">
    <property type="entry name" value="HEM4"/>
    <property type="match status" value="1"/>
</dbReference>
<sequence>MTNTGPIRLGTRASQLARTQSALVGDQLASETGRTWTEVLIRTQGDDTTKPLDQPGSPGLFVSALRTALLAGEVDVIVHSYKDLPSAPAPGLLLAAVPPRESPDDVLVSRDSRRLLDLPAGASVGTSSPRRAAAVHRLRPDLIVRPIRGNVDSRIAKVRSGEYDATIVAAAGLARLGRLDEATERLDIVSAPAQGALAVECRSDDTVMTELLRRLDDPLARLTTAAEREVLRGIDAACTTAIGALAHYADGVLSLRAELAEGGHLRVAHASRALPIAALVEARALGLLVAGQLRGADQRGPVLLVRSDSNEADASALGDLGIGAVSDPYLSIVPTSASEGSEADPLLTLLGQAGSDSWLVATSPMTMPTWAEGAGFAELAAACRAAAGRGVRAGATGERTAATLRALGFDDVVVPAESSAAALVEAMAEYGPARALFPCGRLALRTLPDGLRRDGWEVHEGIVYDTQVVTETPPSALLLERGEVAVVVLRSPSAVRALLAHGRPHPAVLVVCGGDTTARAAREAGLAVAGVSSSPSSASVAVEVARVLGVAPQS</sequence>
<dbReference type="NCBIfam" id="TIGR00212">
    <property type="entry name" value="hemC"/>
    <property type="match status" value="1"/>
</dbReference>
<protein>
    <recommendedName>
        <fullName evidence="3">hydroxymethylbilane synthase</fullName>
        <ecNumber evidence="3">2.5.1.61</ecNumber>
    </recommendedName>
</protein>
<dbReference type="CDD" id="cd06578">
    <property type="entry name" value="HemD"/>
    <property type="match status" value="1"/>
</dbReference>
<evidence type="ECO:0000259" key="6">
    <source>
        <dbReference type="Pfam" id="PF01379"/>
    </source>
</evidence>
<dbReference type="SUPFAM" id="SSF53850">
    <property type="entry name" value="Periplasmic binding protein-like II"/>
    <property type="match status" value="1"/>
</dbReference>
<feature type="domain" description="Porphobilinogen deaminase N-terminal" evidence="6">
    <location>
        <begin position="7"/>
        <end position="209"/>
    </location>
</feature>
<dbReference type="SUPFAM" id="SSF54782">
    <property type="entry name" value="Porphobilinogen deaminase (hydroxymethylbilane synthase), C-terminal domain"/>
    <property type="match status" value="1"/>
</dbReference>
<dbReference type="InterPro" id="IPR036803">
    <property type="entry name" value="Porphobilinogen_deaminase_C_sf"/>
</dbReference>
<dbReference type="InterPro" id="IPR003754">
    <property type="entry name" value="4pyrrol_synth_uPrphyn_synth"/>
</dbReference>
<name>A0A6J7IIJ8_9ZZZZ</name>
<organism evidence="8">
    <name type="scientific">freshwater metagenome</name>
    <dbReference type="NCBI Taxonomy" id="449393"/>
    <lineage>
        <taxon>unclassified sequences</taxon>
        <taxon>metagenomes</taxon>
        <taxon>ecological metagenomes</taxon>
    </lineage>
</organism>
<dbReference type="Gene3D" id="3.30.160.40">
    <property type="entry name" value="Porphobilinogen deaminase, C-terminal domain"/>
    <property type="match status" value="1"/>
</dbReference>
<dbReference type="PANTHER" id="PTHR11557">
    <property type="entry name" value="PORPHOBILINOGEN DEAMINASE"/>
    <property type="match status" value="1"/>
</dbReference>
<dbReference type="GO" id="GO:0004852">
    <property type="term" value="F:uroporphyrinogen-III synthase activity"/>
    <property type="evidence" value="ECO:0007669"/>
    <property type="project" value="InterPro"/>
</dbReference>
<evidence type="ECO:0000313" key="9">
    <source>
        <dbReference type="EMBL" id="CAB4994292.1"/>
    </source>
</evidence>
<accession>A0A6J7IIJ8</accession>
<dbReference type="GO" id="GO:0006783">
    <property type="term" value="P:heme biosynthetic process"/>
    <property type="evidence" value="ECO:0007669"/>
    <property type="project" value="TreeGrafter"/>
</dbReference>
<dbReference type="InterPro" id="IPR022419">
    <property type="entry name" value="Porphobilin_deaminase_cofac_BS"/>
</dbReference>